<keyword evidence="1" id="KW-0812">Transmembrane</keyword>
<gene>
    <name evidence="4" type="primary">LOC120268480</name>
</gene>
<dbReference type="InterPro" id="IPR026960">
    <property type="entry name" value="RVT-Znf"/>
</dbReference>
<keyword evidence="1" id="KW-0472">Membrane</keyword>
<protein>
    <submittedName>
        <fullName evidence="4">Uncharacterized protein LOC120268480</fullName>
    </submittedName>
</protein>
<feature type="transmembrane region" description="Helical" evidence="1">
    <location>
        <begin position="322"/>
        <end position="339"/>
    </location>
</feature>
<reference evidence="4" key="1">
    <citation type="submission" date="2025-08" db="UniProtKB">
        <authorList>
            <consortium name="RefSeq"/>
        </authorList>
    </citation>
    <scope>IDENTIFICATION</scope>
</reference>
<dbReference type="GeneID" id="120268480"/>
<accession>A0AB40BWH8</accession>
<keyword evidence="3" id="KW-1185">Reference proteome</keyword>
<dbReference type="Pfam" id="PF13966">
    <property type="entry name" value="zf-RVT"/>
    <property type="match status" value="1"/>
</dbReference>
<dbReference type="RefSeq" id="XP_039131805.1">
    <property type="nucleotide sequence ID" value="XM_039275871.1"/>
</dbReference>
<name>A0AB40BWH8_DIOCR</name>
<evidence type="ECO:0000313" key="4">
    <source>
        <dbReference type="RefSeq" id="XP_039131805.1"/>
    </source>
</evidence>
<keyword evidence="1" id="KW-1133">Transmembrane helix</keyword>
<feature type="domain" description="Reverse transcriptase zinc-binding" evidence="2">
    <location>
        <begin position="162"/>
        <end position="234"/>
    </location>
</feature>
<evidence type="ECO:0000259" key="2">
    <source>
        <dbReference type="Pfam" id="PF13966"/>
    </source>
</evidence>
<dbReference type="AlphaFoldDB" id="A0AB40BWH8"/>
<sequence length="366" mass="43309">MAKNVISYLNHHDAIWVDILYHKYGQVNFWTDTIPANCSWFFRGLWHNADIIKPQLWLHHFYPAATNIMFDSWYFEIPLAFKPTYLNMHVDYDHLNMSDLILDDGWNIPLMSSIFGEFLNFDYLHFNRVCNGANNKWVWFPKSKNHKLTSMVYTHFNNSVGNHDTWNGWGNLWRLSVAPRPKHFIWLLLHNGIKTYEYLYRLNLGAQTFCKFCNLDFENTEHLFNSCPKTQIVWQQVSNAIGKQIVFHEGFSTGNWLSPDHPEYDLNVQSIIGVTSWLIWKTRCNLIFRQESPDFQSIPYRRQLIMSGSSLNLQILIPASNSYLVIFPSMMGLIFLWLLRVIERLILMVSVFHLTNGYSRLCVWYS</sequence>
<evidence type="ECO:0000256" key="1">
    <source>
        <dbReference type="SAM" id="Phobius"/>
    </source>
</evidence>
<proteinExistence type="predicted"/>
<evidence type="ECO:0000313" key="3">
    <source>
        <dbReference type="Proteomes" id="UP001515500"/>
    </source>
</evidence>
<dbReference type="Proteomes" id="UP001515500">
    <property type="component" value="Chromosome 9"/>
</dbReference>
<organism evidence="3 4">
    <name type="scientific">Dioscorea cayennensis subsp. rotundata</name>
    <name type="common">White Guinea yam</name>
    <name type="synonym">Dioscorea rotundata</name>
    <dbReference type="NCBI Taxonomy" id="55577"/>
    <lineage>
        <taxon>Eukaryota</taxon>
        <taxon>Viridiplantae</taxon>
        <taxon>Streptophyta</taxon>
        <taxon>Embryophyta</taxon>
        <taxon>Tracheophyta</taxon>
        <taxon>Spermatophyta</taxon>
        <taxon>Magnoliopsida</taxon>
        <taxon>Liliopsida</taxon>
        <taxon>Dioscoreales</taxon>
        <taxon>Dioscoreaceae</taxon>
        <taxon>Dioscorea</taxon>
    </lineage>
</organism>